<keyword evidence="1" id="KW-0813">Transport</keyword>
<dbReference type="InterPro" id="IPR003593">
    <property type="entry name" value="AAA+_ATPase"/>
</dbReference>
<evidence type="ECO:0000256" key="1">
    <source>
        <dbReference type="ARBA" id="ARBA00022448"/>
    </source>
</evidence>
<gene>
    <name evidence="10" type="ORF">HU830_01385</name>
</gene>
<evidence type="ECO:0000313" key="11">
    <source>
        <dbReference type="Proteomes" id="UP000563523"/>
    </source>
</evidence>
<evidence type="ECO:0000256" key="2">
    <source>
        <dbReference type="ARBA" id="ARBA00022475"/>
    </source>
</evidence>
<dbReference type="Gene3D" id="2.40.50.100">
    <property type="match status" value="1"/>
</dbReference>
<name>A0A850R5I0_9LACO</name>
<dbReference type="RefSeq" id="WP_176942026.1">
    <property type="nucleotide sequence ID" value="NZ_JABZEC010000001.1"/>
</dbReference>
<dbReference type="SMART" id="SM00382">
    <property type="entry name" value="AAA"/>
    <property type="match status" value="1"/>
</dbReference>
<reference evidence="10 11" key="1">
    <citation type="submission" date="2020-06" db="EMBL/GenBank/DDBJ databases">
        <authorList>
            <person name="Kang J."/>
        </authorList>
    </citation>
    <scope>NUCLEOTIDE SEQUENCE [LARGE SCALE GENOMIC DNA]</scope>
    <source>
        <strain evidence="10 11">DCY120</strain>
    </source>
</reference>
<dbReference type="SUPFAM" id="SSF52540">
    <property type="entry name" value="P-loop containing nucleoside triphosphate hydrolases"/>
    <property type="match status" value="1"/>
</dbReference>
<dbReference type="EC" id="7.6.2.9" evidence="8"/>
<dbReference type="Proteomes" id="UP000563523">
    <property type="component" value="Unassembled WGS sequence"/>
</dbReference>
<dbReference type="GO" id="GO:0015418">
    <property type="term" value="F:ABC-type quaternary ammonium compound transporting activity"/>
    <property type="evidence" value="ECO:0007669"/>
    <property type="project" value="UniProtKB-EC"/>
</dbReference>
<dbReference type="InterPro" id="IPR017871">
    <property type="entry name" value="ABC_transporter-like_CS"/>
</dbReference>
<dbReference type="GO" id="GO:0005524">
    <property type="term" value="F:ATP binding"/>
    <property type="evidence" value="ECO:0007669"/>
    <property type="project" value="UniProtKB-KW"/>
</dbReference>
<keyword evidence="11" id="KW-1185">Reference proteome</keyword>
<evidence type="ECO:0000259" key="9">
    <source>
        <dbReference type="PROSITE" id="PS50893"/>
    </source>
</evidence>
<evidence type="ECO:0000256" key="4">
    <source>
        <dbReference type="ARBA" id="ARBA00022741"/>
    </source>
</evidence>
<evidence type="ECO:0000313" key="10">
    <source>
        <dbReference type="EMBL" id="NVY95862.1"/>
    </source>
</evidence>
<sequence length="341" mass="37998">MTELVLRNLNMNYPGTPAVIKDLNLTVHQGELLSLLGPSGGGKTTTLRLIAGFLTPTSGQILLNGTDLKTVPVYQRQFGMVFQSYALFPHLTVFENVAFGLRQAHRPKSEIEAAVQAMLTSTGLTPLAARYPRELSGGQQQRVALARALVVKPQLLLMDEPLSNLDSKLRLEMRLEIRRLQQKFQLTTIMVTHDQTECFAISDRIAILNQGRVEQIGTPEVLYQQPQTKFVARFLGYANFINVLQQEDAYHYQVTGQKLTTQATGQKAQWLTIRPEAIRFGSGPNEIKGKIIDCTYLGGRYNYQIQTDLGTLQVIAEEQTYPLNTAVTINLPVTALLPLTD</sequence>
<dbReference type="Pfam" id="PF00005">
    <property type="entry name" value="ABC_tran"/>
    <property type="match status" value="1"/>
</dbReference>
<keyword evidence="3" id="KW-0997">Cell inner membrane</keyword>
<dbReference type="GO" id="GO:0016887">
    <property type="term" value="F:ATP hydrolysis activity"/>
    <property type="evidence" value="ECO:0007669"/>
    <property type="project" value="InterPro"/>
</dbReference>
<dbReference type="SUPFAM" id="SSF50331">
    <property type="entry name" value="MOP-like"/>
    <property type="match status" value="1"/>
</dbReference>
<dbReference type="InterPro" id="IPR050093">
    <property type="entry name" value="ABC_SmlMolc_Importer"/>
</dbReference>
<organism evidence="10 11">
    <name type="scientific">Bombilactobacillus apium</name>
    <dbReference type="NCBI Taxonomy" id="2675299"/>
    <lineage>
        <taxon>Bacteria</taxon>
        <taxon>Bacillati</taxon>
        <taxon>Bacillota</taxon>
        <taxon>Bacilli</taxon>
        <taxon>Lactobacillales</taxon>
        <taxon>Lactobacillaceae</taxon>
        <taxon>Bombilactobacillus</taxon>
    </lineage>
</organism>
<keyword evidence="4" id="KW-0547">Nucleotide-binding</keyword>
<evidence type="ECO:0000256" key="3">
    <source>
        <dbReference type="ARBA" id="ARBA00022519"/>
    </source>
</evidence>
<dbReference type="InterPro" id="IPR013611">
    <property type="entry name" value="Transp-assoc_OB_typ2"/>
</dbReference>
<evidence type="ECO:0000256" key="8">
    <source>
        <dbReference type="ARBA" id="ARBA00066388"/>
    </source>
</evidence>
<dbReference type="InterPro" id="IPR027417">
    <property type="entry name" value="P-loop_NTPase"/>
</dbReference>
<keyword evidence="7" id="KW-0472">Membrane</keyword>
<dbReference type="AlphaFoldDB" id="A0A850R5I0"/>
<comment type="caution">
    <text evidence="10">The sequence shown here is derived from an EMBL/GenBank/DDBJ whole genome shotgun (WGS) entry which is preliminary data.</text>
</comment>
<evidence type="ECO:0000256" key="6">
    <source>
        <dbReference type="ARBA" id="ARBA00022967"/>
    </source>
</evidence>
<keyword evidence="5 10" id="KW-0067">ATP-binding</keyword>
<dbReference type="GO" id="GO:0043190">
    <property type="term" value="C:ATP-binding cassette (ABC) transporter complex"/>
    <property type="evidence" value="ECO:0007669"/>
    <property type="project" value="InterPro"/>
</dbReference>
<dbReference type="Gene3D" id="3.40.50.300">
    <property type="entry name" value="P-loop containing nucleotide triphosphate hydrolases"/>
    <property type="match status" value="1"/>
</dbReference>
<keyword evidence="6" id="KW-1278">Translocase</keyword>
<accession>A0A850R5I0</accession>
<feature type="domain" description="ABC transporter" evidence="9">
    <location>
        <begin position="4"/>
        <end position="235"/>
    </location>
</feature>
<dbReference type="PANTHER" id="PTHR42781">
    <property type="entry name" value="SPERMIDINE/PUTRESCINE IMPORT ATP-BINDING PROTEIN POTA"/>
    <property type="match status" value="1"/>
</dbReference>
<dbReference type="PROSITE" id="PS00211">
    <property type="entry name" value="ABC_TRANSPORTER_1"/>
    <property type="match status" value="1"/>
</dbReference>
<dbReference type="Pfam" id="PF08402">
    <property type="entry name" value="TOBE_2"/>
    <property type="match status" value="1"/>
</dbReference>
<dbReference type="PANTHER" id="PTHR42781:SF1">
    <property type="entry name" value="THIAMINE IMPORT ATP-BINDING PROTEIN THIQ"/>
    <property type="match status" value="1"/>
</dbReference>
<dbReference type="EMBL" id="JABZEC010000001">
    <property type="protein sequence ID" value="NVY95862.1"/>
    <property type="molecule type" value="Genomic_DNA"/>
</dbReference>
<protein>
    <recommendedName>
        <fullName evidence="8">ABC-type quaternary amine transporter</fullName>
        <ecNumber evidence="8">7.6.2.9</ecNumber>
    </recommendedName>
</protein>
<proteinExistence type="predicted"/>
<dbReference type="InterPro" id="IPR008995">
    <property type="entry name" value="Mo/tungstate-bd_C_term_dom"/>
</dbReference>
<evidence type="ECO:0000256" key="5">
    <source>
        <dbReference type="ARBA" id="ARBA00022840"/>
    </source>
</evidence>
<dbReference type="InterPro" id="IPR003439">
    <property type="entry name" value="ABC_transporter-like_ATP-bd"/>
</dbReference>
<keyword evidence="2" id="KW-1003">Cell membrane</keyword>
<dbReference type="PROSITE" id="PS50893">
    <property type="entry name" value="ABC_TRANSPORTER_2"/>
    <property type="match status" value="1"/>
</dbReference>
<evidence type="ECO:0000256" key="7">
    <source>
        <dbReference type="ARBA" id="ARBA00023136"/>
    </source>
</evidence>
<dbReference type="FunFam" id="3.40.50.300:FF:000425">
    <property type="entry name" value="Probable ABC transporter, ATP-binding subunit"/>
    <property type="match status" value="1"/>
</dbReference>